<sequence length="811" mass="89929">MSCIPFGAYHFTTIFLAQDTYSNAAKAELQRDLDRAFRLYIKAAEDFVHLGQVCHDARLRAACKNEANKALERAEKIKHIKPDVSPVAKNYFSERVYSSTFSALSLMTSFLAVADEQSYVLRKSSFVNNVRIPLWDEDKSTGDDVGQPKLSAEQQRHSAEWHRKDGAPVYSASPPILPQDILQHIITDCSVCAIDDQLPTYPDGRLMCASTGSKHQIWPSLMEKAYMKLMGGYDFPGSYVFLLLPIPHGLRGSLSARNSCVDLHALTGWIPEPLDLRSANIQRERLWARLFDGFSKGYCLLTVGTGDGVIAPLEPSLRLIPTHCYAVIDVRNDHGRRQLTILDSWLHDEPSDQDGYVANDGSTSTQTGPDSSKTFDLPWDSVCNIFDGVYLSWDPGIFRRHIRFHGTWKARSPSLEEENRTSSYFRLQLRAHIDQAIQGGQALWLQLSRHAVDTSRTSEYISLLVNNDDDSGPMPIDVAAMGLKGEYTNSLHTLVRVQVTAADPVLNIIAAYDGHFNDVGFTVTAYSNTNISWVEDIPEAMNTKEIDGAFTSKTAGGNHSYPTFMDNPQYHLRLFPDKSLRTNNGGNIKAPTSVVLQGPRDVPLNLSLVWSQGERITEMGHNEVAATSGPYSYGYSHISQDLQVGDYTLIASTFEPHHQGSFQLRVNSPFRFELVPIPQEGAGMFSRVFRDAWTIENAGGGPSSRKYATNPAYEIQLEAPTQLKIRLQLSDSAPRVAVNVSIFHPRSMGGALIATSGPYSDALAGVVTPHVTLQPGTYLCIPSTYHPGVQRAYKLLVYSTIAVKVSVAEKY</sequence>
<evidence type="ECO:0000313" key="8">
    <source>
        <dbReference type="EMBL" id="CCM05215.1"/>
    </source>
</evidence>
<keyword evidence="4" id="KW-0788">Thiol protease</keyword>
<dbReference type="SUPFAM" id="SSF49758">
    <property type="entry name" value="Calpain large subunit, middle domain (domain III)"/>
    <property type="match status" value="2"/>
</dbReference>
<evidence type="ECO:0000256" key="1">
    <source>
        <dbReference type="ARBA" id="ARBA00010193"/>
    </source>
</evidence>
<dbReference type="SUPFAM" id="SSF116846">
    <property type="entry name" value="MIT domain"/>
    <property type="match status" value="1"/>
</dbReference>
<dbReference type="SUPFAM" id="SSF54001">
    <property type="entry name" value="Cysteine proteinases"/>
    <property type="match status" value="1"/>
</dbReference>
<evidence type="ECO:0000313" key="9">
    <source>
        <dbReference type="Proteomes" id="UP000006352"/>
    </source>
</evidence>
<reference evidence="8 9" key="1">
    <citation type="journal article" date="2012" name="Appl. Environ. Microbiol.">
        <title>Short-read sequencing for genomic analysis of the brown rot fungus Fibroporia radiculosa.</title>
        <authorList>
            <person name="Tang J.D."/>
            <person name="Perkins A.D."/>
            <person name="Sonstegard T.S."/>
            <person name="Schroeder S.G."/>
            <person name="Burgess S.C."/>
            <person name="Diehl S.V."/>
        </authorList>
    </citation>
    <scope>NUCLEOTIDE SEQUENCE [LARGE SCALE GENOMIC DNA]</scope>
    <source>
        <strain evidence="8 9">TFFH 294</strain>
    </source>
</reference>
<dbReference type="Pfam" id="PF00648">
    <property type="entry name" value="Peptidase_C2"/>
    <property type="match status" value="1"/>
</dbReference>
<feature type="domain" description="Calpain catalytic" evidence="7">
    <location>
        <begin position="194"/>
        <end position="395"/>
    </location>
</feature>
<name>J4GUY7_9APHY</name>
<evidence type="ECO:0000256" key="3">
    <source>
        <dbReference type="ARBA" id="ARBA00022801"/>
    </source>
</evidence>
<dbReference type="OrthoDB" id="167576at2759"/>
<dbReference type="HOGENOM" id="CLU_006770_0_0_1"/>
<dbReference type="Gene3D" id="1.20.58.80">
    <property type="entry name" value="Phosphotransferase system, lactose/cellobiose-type IIA subunit"/>
    <property type="match status" value="1"/>
</dbReference>
<dbReference type="InterPro" id="IPR022683">
    <property type="entry name" value="Calpain_III"/>
</dbReference>
<dbReference type="InterPro" id="IPR001300">
    <property type="entry name" value="Peptidase_C2_calpain_cat"/>
</dbReference>
<organism evidence="8 9">
    <name type="scientific">Fibroporia radiculosa</name>
    <dbReference type="NCBI Taxonomy" id="599839"/>
    <lineage>
        <taxon>Eukaryota</taxon>
        <taxon>Fungi</taxon>
        <taxon>Dikarya</taxon>
        <taxon>Basidiomycota</taxon>
        <taxon>Agaricomycotina</taxon>
        <taxon>Agaricomycetes</taxon>
        <taxon>Polyporales</taxon>
        <taxon>Fibroporiaceae</taxon>
        <taxon>Fibroporia</taxon>
    </lineage>
</organism>
<gene>
    <name evidence="8" type="ORF">FIBRA_07425</name>
</gene>
<dbReference type="InterPro" id="IPR036213">
    <property type="entry name" value="Calpain_III_sf"/>
</dbReference>
<dbReference type="SMART" id="SM00720">
    <property type="entry name" value="calpain_III"/>
    <property type="match status" value="2"/>
</dbReference>
<dbReference type="GeneID" id="24100126"/>
<dbReference type="AlphaFoldDB" id="J4GUY7"/>
<proteinExistence type="inferred from homology"/>
<comment type="caution">
    <text evidence="5">Lacks conserved residue(s) required for the propagation of feature annotation.</text>
</comment>
<feature type="compositionally biased region" description="Polar residues" evidence="6">
    <location>
        <begin position="360"/>
        <end position="372"/>
    </location>
</feature>
<dbReference type="PROSITE" id="PS50203">
    <property type="entry name" value="CALPAIN_CAT"/>
    <property type="match status" value="1"/>
</dbReference>
<comment type="similarity">
    <text evidence="1">Belongs to the peptidase C2 family. PalB/RIM13 subfamily.</text>
</comment>
<accession>J4GUY7</accession>
<dbReference type="InterPro" id="IPR051297">
    <property type="entry name" value="PalB/RIM13"/>
</dbReference>
<evidence type="ECO:0000256" key="5">
    <source>
        <dbReference type="PROSITE-ProRule" id="PRU00239"/>
    </source>
</evidence>
<dbReference type="InterPro" id="IPR038765">
    <property type="entry name" value="Papain-like_cys_pep_sf"/>
</dbReference>
<keyword evidence="2" id="KW-0645">Protease</keyword>
<dbReference type="Gene3D" id="2.60.120.380">
    <property type="match status" value="2"/>
</dbReference>
<keyword evidence="3" id="KW-0378">Hydrolase</keyword>
<evidence type="ECO:0000256" key="2">
    <source>
        <dbReference type="ARBA" id="ARBA00022670"/>
    </source>
</evidence>
<dbReference type="Proteomes" id="UP000006352">
    <property type="component" value="Unassembled WGS sequence"/>
</dbReference>
<dbReference type="PANTHER" id="PTHR46143:SF1">
    <property type="entry name" value="CALPAIN-7"/>
    <property type="match status" value="1"/>
</dbReference>
<evidence type="ECO:0000256" key="4">
    <source>
        <dbReference type="ARBA" id="ARBA00022807"/>
    </source>
</evidence>
<evidence type="ECO:0000256" key="6">
    <source>
        <dbReference type="SAM" id="MobiDB-lite"/>
    </source>
</evidence>
<dbReference type="EMBL" id="HE797182">
    <property type="protein sequence ID" value="CCM05215.1"/>
    <property type="molecule type" value="Genomic_DNA"/>
</dbReference>
<dbReference type="GO" id="GO:0004198">
    <property type="term" value="F:calcium-dependent cysteine-type endopeptidase activity"/>
    <property type="evidence" value="ECO:0007669"/>
    <property type="project" value="InterPro"/>
</dbReference>
<dbReference type="SMART" id="SM00230">
    <property type="entry name" value="CysPc"/>
    <property type="match status" value="1"/>
</dbReference>
<protein>
    <recommendedName>
        <fullName evidence="7">Calpain catalytic domain-containing protein</fullName>
    </recommendedName>
</protein>
<dbReference type="GO" id="GO:0006508">
    <property type="term" value="P:proteolysis"/>
    <property type="evidence" value="ECO:0007669"/>
    <property type="project" value="UniProtKB-KW"/>
</dbReference>
<evidence type="ECO:0000259" key="7">
    <source>
        <dbReference type="PROSITE" id="PS50203"/>
    </source>
</evidence>
<keyword evidence="9" id="KW-1185">Reference proteome</keyword>
<dbReference type="InParanoid" id="J4GUY7"/>
<dbReference type="RefSeq" id="XP_012184498.1">
    <property type="nucleotide sequence ID" value="XM_012329108.1"/>
</dbReference>
<dbReference type="STRING" id="599839.J4GUY7"/>
<dbReference type="InterPro" id="IPR036181">
    <property type="entry name" value="MIT_dom_sf"/>
</dbReference>
<feature type="region of interest" description="Disordered" evidence="6">
    <location>
        <begin position="353"/>
        <end position="372"/>
    </location>
</feature>
<dbReference type="PANTHER" id="PTHR46143">
    <property type="entry name" value="CALPAIN-7"/>
    <property type="match status" value="1"/>
</dbReference>